<keyword evidence="3" id="KW-1185">Reference proteome</keyword>
<name>A0ABN3JB44_9ACTN</name>
<protein>
    <submittedName>
        <fullName evidence="2">Uncharacterized protein</fullName>
    </submittedName>
</protein>
<accession>A0ABN3JB44</accession>
<feature type="region of interest" description="Disordered" evidence="1">
    <location>
        <begin position="1"/>
        <end position="34"/>
    </location>
</feature>
<proteinExistence type="predicted"/>
<evidence type="ECO:0000313" key="3">
    <source>
        <dbReference type="Proteomes" id="UP001500460"/>
    </source>
</evidence>
<evidence type="ECO:0000256" key="1">
    <source>
        <dbReference type="SAM" id="MobiDB-lite"/>
    </source>
</evidence>
<gene>
    <name evidence="2" type="ORF">GCM10010421_09390</name>
</gene>
<comment type="caution">
    <text evidence="2">The sequence shown here is derived from an EMBL/GenBank/DDBJ whole genome shotgun (WGS) entry which is preliminary data.</text>
</comment>
<dbReference type="Proteomes" id="UP001500460">
    <property type="component" value="Unassembled WGS sequence"/>
</dbReference>
<sequence>MPNTLPSSPVSAETSRPPLRSGAGTSDTAAPPAAERCPLRTWGCTSSTGTPTWRLLSAHSTSNGEVEYCKCSCNAIVMLCQGEVAALTALPHTEPDSRDGSE</sequence>
<evidence type="ECO:0000313" key="2">
    <source>
        <dbReference type="EMBL" id="GAA2424890.1"/>
    </source>
</evidence>
<dbReference type="EMBL" id="BAAATK010000004">
    <property type="protein sequence ID" value="GAA2424890.1"/>
    <property type="molecule type" value="Genomic_DNA"/>
</dbReference>
<reference evidence="2 3" key="1">
    <citation type="journal article" date="2019" name="Int. J. Syst. Evol. Microbiol.">
        <title>The Global Catalogue of Microorganisms (GCM) 10K type strain sequencing project: providing services to taxonomists for standard genome sequencing and annotation.</title>
        <authorList>
            <consortium name="The Broad Institute Genomics Platform"/>
            <consortium name="The Broad Institute Genome Sequencing Center for Infectious Disease"/>
            <person name="Wu L."/>
            <person name="Ma J."/>
        </authorList>
    </citation>
    <scope>NUCLEOTIDE SEQUENCE [LARGE SCALE GENOMIC DNA]</scope>
    <source>
        <strain evidence="2 3">JCM 6922</strain>
    </source>
</reference>
<organism evidence="2 3">
    <name type="scientific">Streptomyces glaucus</name>
    <dbReference type="NCBI Taxonomy" id="284029"/>
    <lineage>
        <taxon>Bacteria</taxon>
        <taxon>Bacillati</taxon>
        <taxon>Actinomycetota</taxon>
        <taxon>Actinomycetes</taxon>
        <taxon>Kitasatosporales</taxon>
        <taxon>Streptomycetaceae</taxon>
        <taxon>Streptomyces</taxon>
    </lineage>
</organism>
<feature type="compositionally biased region" description="Polar residues" evidence="1">
    <location>
        <begin position="1"/>
        <end position="14"/>
    </location>
</feature>